<feature type="region of interest" description="Disordered" evidence="8">
    <location>
        <begin position="1"/>
        <end position="46"/>
    </location>
</feature>
<keyword evidence="6 9" id="KW-1133">Transmembrane helix</keyword>
<feature type="transmembrane region" description="Helical" evidence="9">
    <location>
        <begin position="322"/>
        <end position="343"/>
    </location>
</feature>
<keyword evidence="11" id="KW-1185">Reference proteome</keyword>
<dbReference type="RefSeq" id="WP_373971504.1">
    <property type="nucleotide sequence ID" value="NZ_JBHDLJ010000004.1"/>
</dbReference>
<feature type="transmembrane region" description="Helical" evidence="9">
    <location>
        <begin position="363"/>
        <end position="387"/>
    </location>
</feature>
<gene>
    <name evidence="10" type="ORF">ACETWP_07035</name>
</gene>
<feature type="compositionally biased region" description="Basic and acidic residues" evidence="8">
    <location>
        <begin position="452"/>
        <end position="469"/>
    </location>
</feature>
<reference evidence="10 11" key="1">
    <citation type="submission" date="2024-09" db="EMBL/GenBank/DDBJ databases">
        <authorList>
            <person name="Salinas-Garcia M.A."/>
            <person name="Prieme A."/>
        </authorList>
    </citation>
    <scope>NUCLEOTIDE SEQUENCE [LARGE SCALE GENOMIC DNA]</scope>
    <source>
        <strain evidence="10 11">DSM 21081</strain>
    </source>
</reference>
<feature type="transmembrane region" description="Helical" evidence="9">
    <location>
        <begin position="72"/>
        <end position="90"/>
    </location>
</feature>
<keyword evidence="7 9" id="KW-0472">Membrane</keyword>
<dbReference type="Pfam" id="PF01594">
    <property type="entry name" value="AI-2E_transport"/>
    <property type="match status" value="1"/>
</dbReference>
<evidence type="ECO:0000256" key="8">
    <source>
        <dbReference type="SAM" id="MobiDB-lite"/>
    </source>
</evidence>
<evidence type="ECO:0000256" key="6">
    <source>
        <dbReference type="ARBA" id="ARBA00022989"/>
    </source>
</evidence>
<comment type="subcellular location">
    <subcellularLocation>
        <location evidence="1">Cell membrane</location>
        <topology evidence="1">Multi-pass membrane protein</topology>
    </subcellularLocation>
</comment>
<evidence type="ECO:0000256" key="1">
    <source>
        <dbReference type="ARBA" id="ARBA00004651"/>
    </source>
</evidence>
<keyword evidence="4" id="KW-1003">Cell membrane</keyword>
<name>A0ABV4UM15_9MICC</name>
<organism evidence="10 11">
    <name type="scientific">Arthrobacter halodurans</name>
    <dbReference type="NCBI Taxonomy" id="516699"/>
    <lineage>
        <taxon>Bacteria</taxon>
        <taxon>Bacillati</taxon>
        <taxon>Actinomycetota</taxon>
        <taxon>Actinomycetes</taxon>
        <taxon>Micrococcales</taxon>
        <taxon>Micrococcaceae</taxon>
        <taxon>Arthrobacter</taxon>
    </lineage>
</organism>
<feature type="transmembrane region" description="Helical" evidence="9">
    <location>
        <begin position="207"/>
        <end position="232"/>
    </location>
</feature>
<accession>A0ABV4UM15</accession>
<evidence type="ECO:0000256" key="2">
    <source>
        <dbReference type="ARBA" id="ARBA00009773"/>
    </source>
</evidence>
<feature type="compositionally biased region" description="Pro residues" evidence="8">
    <location>
        <begin position="1"/>
        <end position="40"/>
    </location>
</feature>
<comment type="caution">
    <text evidence="10">The sequence shown here is derived from an EMBL/GenBank/DDBJ whole genome shotgun (WGS) entry which is preliminary data.</text>
</comment>
<evidence type="ECO:0000313" key="11">
    <source>
        <dbReference type="Proteomes" id="UP001575652"/>
    </source>
</evidence>
<feature type="transmembrane region" description="Helical" evidence="9">
    <location>
        <begin position="96"/>
        <end position="117"/>
    </location>
</feature>
<protein>
    <submittedName>
        <fullName evidence="10">AI-2E family transporter</fullName>
    </submittedName>
</protein>
<dbReference type="Proteomes" id="UP001575652">
    <property type="component" value="Unassembled WGS sequence"/>
</dbReference>
<evidence type="ECO:0000256" key="9">
    <source>
        <dbReference type="SAM" id="Phobius"/>
    </source>
</evidence>
<keyword evidence="5 9" id="KW-0812">Transmembrane</keyword>
<feature type="transmembrane region" description="Helical" evidence="9">
    <location>
        <begin position="295"/>
        <end position="315"/>
    </location>
</feature>
<comment type="similarity">
    <text evidence="2">Belongs to the autoinducer-2 exporter (AI-2E) (TC 2.A.86) family.</text>
</comment>
<proteinExistence type="inferred from homology"/>
<keyword evidence="3" id="KW-0813">Transport</keyword>
<evidence type="ECO:0000256" key="7">
    <source>
        <dbReference type="ARBA" id="ARBA00023136"/>
    </source>
</evidence>
<evidence type="ECO:0000256" key="5">
    <source>
        <dbReference type="ARBA" id="ARBA00022692"/>
    </source>
</evidence>
<dbReference type="PANTHER" id="PTHR21716">
    <property type="entry name" value="TRANSMEMBRANE PROTEIN"/>
    <property type="match status" value="1"/>
</dbReference>
<dbReference type="InterPro" id="IPR002549">
    <property type="entry name" value="AI-2E-like"/>
</dbReference>
<feature type="region of interest" description="Disordered" evidence="8">
    <location>
        <begin position="436"/>
        <end position="469"/>
    </location>
</feature>
<dbReference type="PANTHER" id="PTHR21716:SF53">
    <property type="entry name" value="PERMEASE PERM-RELATED"/>
    <property type="match status" value="1"/>
</dbReference>
<dbReference type="EMBL" id="JBHDLJ010000004">
    <property type="protein sequence ID" value="MFB0834336.1"/>
    <property type="molecule type" value="Genomic_DNA"/>
</dbReference>
<feature type="transmembrane region" description="Helical" evidence="9">
    <location>
        <begin position="268"/>
        <end position="289"/>
    </location>
</feature>
<feature type="transmembrane region" description="Helical" evidence="9">
    <location>
        <begin position="124"/>
        <end position="149"/>
    </location>
</feature>
<evidence type="ECO:0000313" key="10">
    <source>
        <dbReference type="EMBL" id="MFB0834336.1"/>
    </source>
</evidence>
<sequence length="469" mass="48661">MTNPPSRPAPPAQRDPEPTAPPAQPDPEPTDPPPAAPGPPAADGTELDRATRTISAALRPWSGAMGRAGSHAAQAVLLATVAVGFVWLLLQVKLVVVAVLVALILAAAVSPLVRWLVGKGWSRLWATVAAFLGILALLGGIVAGIVLAVRSEWDSLVSSATEGWRELQDWVTSGPLPVDTAAIGAAARQATEFVASGSFASSFAGNALTGITAATEFLAGTTLMVVILFFFLKDGPKMLNFALRWFRGSVRAKLAESADRGAEVLGGYVRGTAIVALVDAVIIGLGLAIVGVPLALPLAVIVFIGAFIPIVGATVAGILAALVALVTNGPVAALVVVAIVIAVNQIEGDLLQPVVMGRTLSLHALAVLLALTVGTLVGGIFGAILAVPYTALAWTLVQVWTSQYQAGEDPVLGEDPLSPKDRVEAKATMAQRWKYERMRRQHRRGRRLGAADQERGKANTHDDAGAAGR</sequence>
<evidence type="ECO:0000256" key="3">
    <source>
        <dbReference type="ARBA" id="ARBA00022448"/>
    </source>
</evidence>
<evidence type="ECO:0000256" key="4">
    <source>
        <dbReference type="ARBA" id="ARBA00022475"/>
    </source>
</evidence>